<keyword evidence="7 13" id="KW-1133">Transmembrane helix</keyword>
<evidence type="ECO:0000256" key="4">
    <source>
        <dbReference type="ARBA" id="ARBA00022692"/>
    </source>
</evidence>
<dbReference type="PROSITE" id="PS50920">
    <property type="entry name" value="SOLCAR"/>
    <property type="match status" value="3"/>
</dbReference>
<feature type="compositionally biased region" description="Gly residues" evidence="12">
    <location>
        <begin position="182"/>
        <end position="193"/>
    </location>
</feature>
<evidence type="ECO:0000256" key="9">
    <source>
        <dbReference type="ARBA" id="ARBA00023136"/>
    </source>
</evidence>
<evidence type="ECO:0000256" key="3">
    <source>
        <dbReference type="ARBA" id="ARBA00022448"/>
    </source>
</evidence>
<evidence type="ECO:0000256" key="5">
    <source>
        <dbReference type="ARBA" id="ARBA00022737"/>
    </source>
</evidence>
<evidence type="ECO:0000256" key="2">
    <source>
        <dbReference type="ARBA" id="ARBA00006375"/>
    </source>
</evidence>
<comment type="caution">
    <text evidence="14">The sequence shown here is derived from an EMBL/GenBank/DDBJ whole genome shotgun (WGS) entry which is preliminary data.</text>
</comment>
<feature type="repeat" description="Solcar" evidence="10">
    <location>
        <begin position="258"/>
        <end position="347"/>
    </location>
</feature>
<dbReference type="Gene3D" id="1.50.40.10">
    <property type="entry name" value="Mitochondrial carrier domain"/>
    <property type="match status" value="2"/>
</dbReference>
<keyword evidence="4 10" id="KW-0812">Transmembrane</keyword>
<comment type="similarity">
    <text evidence="2 11">Belongs to the mitochondrial carrier (TC 2.A.29) family.</text>
</comment>
<evidence type="ECO:0000256" key="10">
    <source>
        <dbReference type="PROSITE-ProRule" id="PRU00282"/>
    </source>
</evidence>
<feature type="repeat" description="Solcar" evidence="10">
    <location>
        <begin position="141"/>
        <end position="244"/>
    </location>
</feature>
<feature type="repeat" description="Solcar" evidence="10">
    <location>
        <begin position="9"/>
        <end position="137"/>
    </location>
</feature>
<proteinExistence type="inferred from homology"/>
<evidence type="ECO:0000256" key="7">
    <source>
        <dbReference type="ARBA" id="ARBA00022989"/>
    </source>
</evidence>
<evidence type="ECO:0000313" key="14">
    <source>
        <dbReference type="EMBL" id="CAD7705088.1"/>
    </source>
</evidence>
<dbReference type="InterPro" id="IPR023395">
    <property type="entry name" value="MCP_dom_sf"/>
</dbReference>
<keyword evidence="9 10" id="KW-0472">Membrane</keyword>
<dbReference type="InterPro" id="IPR018108">
    <property type="entry name" value="MCP_transmembrane"/>
</dbReference>
<dbReference type="PANTHER" id="PTHR45760">
    <property type="entry name" value="FI19922P1-RELATED"/>
    <property type="match status" value="1"/>
</dbReference>
<evidence type="ECO:0000256" key="6">
    <source>
        <dbReference type="ARBA" id="ARBA00022792"/>
    </source>
</evidence>
<dbReference type="InterPro" id="IPR045315">
    <property type="entry name" value="Mtm1-like"/>
</dbReference>
<dbReference type="OrthoDB" id="1747031at2759"/>
<evidence type="ECO:0000256" key="13">
    <source>
        <dbReference type="SAM" id="Phobius"/>
    </source>
</evidence>
<dbReference type="PANTHER" id="PTHR45760:SF2">
    <property type="entry name" value="FI19922P1-RELATED"/>
    <property type="match status" value="1"/>
</dbReference>
<feature type="transmembrane region" description="Helical" evidence="13">
    <location>
        <begin position="141"/>
        <end position="162"/>
    </location>
</feature>
<dbReference type="Proteomes" id="UP000708148">
    <property type="component" value="Unassembled WGS sequence"/>
</dbReference>
<dbReference type="GO" id="GO:1990542">
    <property type="term" value="P:mitochondrial transmembrane transport"/>
    <property type="evidence" value="ECO:0007669"/>
    <property type="project" value="InterPro"/>
</dbReference>
<evidence type="ECO:0000256" key="8">
    <source>
        <dbReference type="ARBA" id="ARBA00023128"/>
    </source>
</evidence>
<keyword evidence="6" id="KW-0999">Mitochondrion inner membrane</keyword>
<sequence>MASPAEGELGIWQRTAAAGGAAVLSVLVTTPLDVVKNRMQAQQAAVVEREFAHAASQASFLSPAACHPDVCLRVTNPGLSTLCAPSCSLYESTWDGMRKIIRQEGAVGLWRGTNAGLLTAAPMVGMYLPMYDYILQRLSPLGIYAPVAAGCVARIISMFFVAPLDLLRTRMQVASSLRRYDGGGSHQGPGRPQGGQPSWKGQFDWGQGVTGRVRMMWRGYGASVLRDVPFSAVYWGLLEPMRSHMLANRHSERPSQFDVLTANVVAGSTAGSLAALVTTPFDVVKTRQQVAAQSGGAAQPPGLYRLLIDIGRKEGLRGLFSGVGPRVARAAPACAIVLSTYETLKTAMLEEWGGREGWTARP</sequence>
<evidence type="ECO:0000256" key="1">
    <source>
        <dbReference type="ARBA" id="ARBA00004448"/>
    </source>
</evidence>
<dbReference type="AlphaFoldDB" id="A0A8S1JIQ7"/>
<name>A0A8S1JIQ7_9CHLO</name>
<comment type="subcellular location">
    <subcellularLocation>
        <location evidence="1">Mitochondrion inner membrane</location>
        <topology evidence="1">Multi-pass membrane protein</topology>
    </subcellularLocation>
</comment>
<evidence type="ECO:0000256" key="11">
    <source>
        <dbReference type="RuleBase" id="RU000488"/>
    </source>
</evidence>
<gene>
    <name evidence="14" type="ORF">OSTQU699_LOCUS10443</name>
</gene>
<protein>
    <recommendedName>
        <fullName evidence="16">Mitochondrial carrier protein</fullName>
    </recommendedName>
</protein>
<dbReference type="GO" id="GO:0005743">
    <property type="term" value="C:mitochondrial inner membrane"/>
    <property type="evidence" value="ECO:0007669"/>
    <property type="project" value="UniProtKB-SubCell"/>
</dbReference>
<organism evidence="14 15">
    <name type="scientific">Ostreobium quekettii</name>
    <dbReference type="NCBI Taxonomy" id="121088"/>
    <lineage>
        <taxon>Eukaryota</taxon>
        <taxon>Viridiplantae</taxon>
        <taxon>Chlorophyta</taxon>
        <taxon>core chlorophytes</taxon>
        <taxon>Ulvophyceae</taxon>
        <taxon>TCBD clade</taxon>
        <taxon>Bryopsidales</taxon>
        <taxon>Ostreobineae</taxon>
        <taxon>Ostreobiaceae</taxon>
        <taxon>Ostreobium</taxon>
    </lineage>
</organism>
<accession>A0A8S1JIQ7</accession>
<reference evidence="14" key="1">
    <citation type="submission" date="2020-12" db="EMBL/GenBank/DDBJ databases">
        <authorList>
            <person name="Iha C."/>
        </authorList>
    </citation>
    <scope>NUCLEOTIDE SEQUENCE</scope>
</reference>
<dbReference type="Pfam" id="PF00153">
    <property type="entry name" value="Mito_carr"/>
    <property type="match status" value="4"/>
</dbReference>
<dbReference type="SUPFAM" id="SSF103506">
    <property type="entry name" value="Mitochondrial carrier"/>
    <property type="match status" value="1"/>
</dbReference>
<keyword evidence="3 11" id="KW-0813">Transport</keyword>
<dbReference type="EMBL" id="CAJHUC010003014">
    <property type="protein sequence ID" value="CAD7705088.1"/>
    <property type="molecule type" value="Genomic_DNA"/>
</dbReference>
<evidence type="ECO:0008006" key="16">
    <source>
        <dbReference type="Google" id="ProtNLM"/>
    </source>
</evidence>
<keyword evidence="8" id="KW-0496">Mitochondrion</keyword>
<keyword evidence="15" id="KW-1185">Reference proteome</keyword>
<feature type="transmembrane region" description="Helical" evidence="13">
    <location>
        <begin position="108"/>
        <end position="129"/>
    </location>
</feature>
<evidence type="ECO:0000313" key="15">
    <source>
        <dbReference type="Proteomes" id="UP000708148"/>
    </source>
</evidence>
<evidence type="ECO:0000256" key="12">
    <source>
        <dbReference type="SAM" id="MobiDB-lite"/>
    </source>
</evidence>
<feature type="region of interest" description="Disordered" evidence="12">
    <location>
        <begin position="179"/>
        <end position="202"/>
    </location>
</feature>
<keyword evidence="5" id="KW-0677">Repeat</keyword>